<keyword evidence="5" id="KW-0614">Plasmid</keyword>
<dbReference type="PROSITE" id="PS01124">
    <property type="entry name" value="HTH_ARAC_FAMILY_2"/>
    <property type="match status" value="1"/>
</dbReference>
<gene>
    <name evidence="5" type="ORF">GBA63_22260</name>
</gene>
<dbReference type="InterPro" id="IPR009057">
    <property type="entry name" value="Homeodomain-like_sf"/>
</dbReference>
<dbReference type="GO" id="GO:0003700">
    <property type="term" value="F:DNA-binding transcription factor activity"/>
    <property type="evidence" value="ECO:0007669"/>
    <property type="project" value="InterPro"/>
</dbReference>
<organism evidence="5 6">
    <name type="scientific">Rubrobacter tropicus</name>
    <dbReference type="NCBI Taxonomy" id="2653851"/>
    <lineage>
        <taxon>Bacteria</taxon>
        <taxon>Bacillati</taxon>
        <taxon>Actinomycetota</taxon>
        <taxon>Rubrobacteria</taxon>
        <taxon>Rubrobacterales</taxon>
        <taxon>Rubrobacteraceae</taxon>
        <taxon>Rubrobacter</taxon>
    </lineage>
</organism>
<dbReference type="SUPFAM" id="SSF46689">
    <property type="entry name" value="Homeodomain-like"/>
    <property type="match status" value="1"/>
</dbReference>
<reference evidence="5 6" key="1">
    <citation type="submission" date="2019-10" db="EMBL/GenBank/DDBJ databases">
        <title>Rubrobacter sp nov SCSIO 52090 isolated from a deep-sea sediment in the South China Sea.</title>
        <authorList>
            <person name="Chen R.W."/>
        </authorList>
    </citation>
    <scope>NUCLEOTIDE SEQUENCE [LARGE SCALE GENOMIC DNA]</scope>
    <source>
        <strain evidence="5 6">SCSIO 52909</strain>
        <plasmid evidence="5 6">unnamed1</plasmid>
    </source>
</reference>
<sequence length="278" mass="29258">MRPVPEARPTSAADGRAALFVWHGRALYVGGVPVASAPHRHHAAQAGVSLGSQFGVRPGEDEPYEAWAGFVAAPGAAHQIDARGAPGVFVWADPEHLAAGTFPAGGAPLRPVGEEQLRALLPGLRSAGAGPLDCAGAEGLFWSVVRASFATGGAPGRRPDPPDGRIRDAIARMHEGDLLRAERPIGRLAARVYLSEGRFRHLFRDQTGMSIGRYLLWERLLAAIDGAAKGAPLSEAAHGAGFADSAHLSREFRATFGLAPSEVFKNSRLVQVVPCPAR</sequence>
<dbReference type="Proteomes" id="UP000501452">
    <property type="component" value="Plasmid unnamed1"/>
</dbReference>
<dbReference type="PROSITE" id="PS00041">
    <property type="entry name" value="HTH_ARAC_FAMILY_1"/>
    <property type="match status" value="1"/>
</dbReference>
<keyword evidence="6" id="KW-1185">Reference proteome</keyword>
<geneLocation type="plasmid" evidence="5 6">
    <name>unnamed1</name>
</geneLocation>
<dbReference type="Gene3D" id="1.10.10.60">
    <property type="entry name" value="Homeodomain-like"/>
    <property type="match status" value="1"/>
</dbReference>
<proteinExistence type="predicted"/>
<dbReference type="RefSeq" id="WP_166180722.1">
    <property type="nucleotide sequence ID" value="NZ_CP045120.1"/>
</dbReference>
<dbReference type="KEGG" id="rub:GBA63_22260"/>
<dbReference type="GO" id="GO:0043565">
    <property type="term" value="F:sequence-specific DNA binding"/>
    <property type="evidence" value="ECO:0007669"/>
    <property type="project" value="InterPro"/>
</dbReference>
<evidence type="ECO:0000256" key="2">
    <source>
        <dbReference type="ARBA" id="ARBA00023125"/>
    </source>
</evidence>
<evidence type="ECO:0000259" key="4">
    <source>
        <dbReference type="PROSITE" id="PS01124"/>
    </source>
</evidence>
<dbReference type="InterPro" id="IPR050204">
    <property type="entry name" value="AraC_XylS_family_regulators"/>
</dbReference>
<evidence type="ECO:0000256" key="1">
    <source>
        <dbReference type="ARBA" id="ARBA00023015"/>
    </source>
</evidence>
<dbReference type="InterPro" id="IPR018062">
    <property type="entry name" value="HTH_AraC-typ_CS"/>
</dbReference>
<dbReference type="InterPro" id="IPR018060">
    <property type="entry name" value="HTH_AraC"/>
</dbReference>
<keyword evidence="1" id="KW-0805">Transcription regulation</keyword>
<protein>
    <submittedName>
        <fullName evidence="5">Helix-turn-helix domain-containing protein</fullName>
    </submittedName>
</protein>
<evidence type="ECO:0000313" key="5">
    <source>
        <dbReference type="EMBL" id="QIN85427.1"/>
    </source>
</evidence>
<dbReference type="Pfam" id="PF12833">
    <property type="entry name" value="HTH_18"/>
    <property type="match status" value="1"/>
</dbReference>
<keyword evidence="2" id="KW-0238">DNA-binding</keyword>
<accession>A0A6G8QGS8</accession>
<dbReference type="PANTHER" id="PTHR46796">
    <property type="entry name" value="HTH-TYPE TRANSCRIPTIONAL ACTIVATOR RHAS-RELATED"/>
    <property type="match status" value="1"/>
</dbReference>
<keyword evidence="3" id="KW-0804">Transcription</keyword>
<dbReference type="AlphaFoldDB" id="A0A6G8QGS8"/>
<feature type="domain" description="HTH araC/xylS-type" evidence="4">
    <location>
        <begin position="168"/>
        <end position="266"/>
    </location>
</feature>
<dbReference type="EMBL" id="CP045120">
    <property type="protein sequence ID" value="QIN85427.1"/>
    <property type="molecule type" value="Genomic_DNA"/>
</dbReference>
<dbReference type="SMART" id="SM00342">
    <property type="entry name" value="HTH_ARAC"/>
    <property type="match status" value="1"/>
</dbReference>
<evidence type="ECO:0000256" key="3">
    <source>
        <dbReference type="ARBA" id="ARBA00023163"/>
    </source>
</evidence>
<name>A0A6G8QGS8_9ACTN</name>
<evidence type="ECO:0000313" key="6">
    <source>
        <dbReference type="Proteomes" id="UP000501452"/>
    </source>
</evidence>